<evidence type="ECO:0000256" key="4">
    <source>
        <dbReference type="ARBA" id="ARBA00023136"/>
    </source>
</evidence>
<keyword evidence="7" id="KW-1185">Reference proteome</keyword>
<reference evidence="6" key="1">
    <citation type="submission" date="2021-02" db="EMBL/GenBank/DDBJ databases">
        <authorList>
            <person name="Dougan E. K."/>
            <person name="Rhodes N."/>
            <person name="Thang M."/>
            <person name="Chan C."/>
        </authorList>
    </citation>
    <scope>NUCLEOTIDE SEQUENCE</scope>
</reference>
<sequence length="169" mass="18646">MAGTALQTSSKSIKDLADELDDYVERGPHRLNVLCFVGGAAIVLNGIFSVVDVFNVLSEPVYYVVNAYMVFFGAVTCITEARPTFAAQLHDTVQGVQRWMHEWAKGLTLLWGRGLFYIFQGAFCLLSSGLLSLGLIIGAYMLVIGLLCLKVGYRRHVQSTSADYIRITE</sequence>
<feature type="transmembrane region" description="Helical" evidence="5">
    <location>
        <begin position="103"/>
        <end position="123"/>
    </location>
</feature>
<keyword evidence="4 5" id="KW-0472">Membrane</keyword>
<dbReference type="Pfam" id="PF08507">
    <property type="entry name" value="COPI_assoc"/>
    <property type="match status" value="1"/>
</dbReference>
<dbReference type="OrthoDB" id="423534at2759"/>
<comment type="caution">
    <text evidence="6">The sequence shown here is derived from an EMBL/GenBank/DDBJ whole genome shotgun (WGS) entry which is preliminary data.</text>
</comment>
<dbReference type="Proteomes" id="UP000601435">
    <property type="component" value="Unassembled WGS sequence"/>
</dbReference>
<proteinExistence type="predicted"/>
<dbReference type="GO" id="GO:0016020">
    <property type="term" value="C:membrane"/>
    <property type="evidence" value="ECO:0007669"/>
    <property type="project" value="UniProtKB-SubCell"/>
</dbReference>
<keyword evidence="3 5" id="KW-1133">Transmembrane helix</keyword>
<dbReference type="InterPro" id="IPR013714">
    <property type="entry name" value="Golgi_TVP15"/>
</dbReference>
<feature type="transmembrane region" description="Helical" evidence="5">
    <location>
        <begin position="63"/>
        <end position="82"/>
    </location>
</feature>
<evidence type="ECO:0000256" key="3">
    <source>
        <dbReference type="ARBA" id="ARBA00022989"/>
    </source>
</evidence>
<accession>A0A813CB12</accession>
<evidence type="ECO:0000313" key="6">
    <source>
        <dbReference type="EMBL" id="CAE7941276.1"/>
    </source>
</evidence>
<organism evidence="6 7">
    <name type="scientific">Symbiodinium necroappetens</name>
    <dbReference type="NCBI Taxonomy" id="1628268"/>
    <lineage>
        <taxon>Eukaryota</taxon>
        <taxon>Sar</taxon>
        <taxon>Alveolata</taxon>
        <taxon>Dinophyceae</taxon>
        <taxon>Suessiales</taxon>
        <taxon>Symbiodiniaceae</taxon>
        <taxon>Symbiodinium</taxon>
    </lineage>
</organism>
<comment type="subcellular location">
    <subcellularLocation>
        <location evidence="1">Membrane</location>
        <topology evidence="1">Multi-pass membrane protein</topology>
    </subcellularLocation>
</comment>
<evidence type="ECO:0000256" key="1">
    <source>
        <dbReference type="ARBA" id="ARBA00004141"/>
    </source>
</evidence>
<evidence type="ECO:0000256" key="5">
    <source>
        <dbReference type="SAM" id="Phobius"/>
    </source>
</evidence>
<name>A0A813CB12_9DINO</name>
<protein>
    <submittedName>
        <fullName evidence="6">Abcb10 protein</fullName>
    </submittedName>
</protein>
<evidence type="ECO:0000313" key="7">
    <source>
        <dbReference type="Proteomes" id="UP000601435"/>
    </source>
</evidence>
<gene>
    <name evidence="6" type="primary">Abcb10</name>
    <name evidence="6" type="ORF">SNEC2469_LOCUS34228</name>
</gene>
<feature type="transmembrane region" description="Helical" evidence="5">
    <location>
        <begin position="31"/>
        <end position="51"/>
    </location>
</feature>
<evidence type="ECO:0000256" key="2">
    <source>
        <dbReference type="ARBA" id="ARBA00022692"/>
    </source>
</evidence>
<dbReference type="AlphaFoldDB" id="A0A813CB12"/>
<dbReference type="EMBL" id="CAJNJA010093509">
    <property type="protein sequence ID" value="CAE7941276.1"/>
    <property type="molecule type" value="Genomic_DNA"/>
</dbReference>
<keyword evidence="2 5" id="KW-0812">Transmembrane</keyword>
<feature type="transmembrane region" description="Helical" evidence="5">
    <location>
        <begin position="129"/>
        <end position="149"/>
    </location>
</feature>